<dbReference type="Proteomes" id="UP000032141">
    <property type="component" value="Chromosome C9"/>
</dbReference>
<organism evidence="1 2">
    <name type="scientific">Brassica oleracea var. oleracea</name>
    <dbReference type="NCBI Taxonomy" id="109376"/>
    <lineage>
        <taxon>Eukaryota</taxon>
        <taxon>Viridiplantae</taxon>
        <taxon>Streptophyta</taxon>
        <taxon>Embryophyta</taxon>
        <taxon>Tracheophyta</taxon>
        <taxon>Spermatophyta</taxon>
        <taxon>Magnoliopsida</taxon>
        <taxon>eudicotyledons</taxon>
        <taxon>Gunneridae</taxon>
        <taxon>Pentapetalae</taxon>
        <taxon>rosids</taxon>
        <taxon>malvids</taxon>
        <taxon>Brassicales</taxon>
        <taxon>Brassicaceae</taxon>
        <taxon>Brassiceae</taxon>
        <taxon>Brassica</taxon>
    </lineage>
</organism>
<reference evidence="1 2" key="1">
    <citation type="journal article" date="2014" name="Genome Biol.">
        <title>Transcriptome and methylome profiling reveals relics of genome dominance in the mesopolyploid Brassica oleracea.</title>
        <authorList>
            <person name="Parkin I.A."/>
            <person name="Koh C."/>
            <person name="Tang H."/>
            <person name="Robinson S.J."/>
            <person name="Kagale S."/>
            <person name="Clarke W.E."/>
            <person name="Town C.D."/>
            <person name="Nixon J."/>
            <person name="Krishnakumar V."/>
            <person name="Bidwell S.L."/>
            <person name="Denoeud F."/>
            <person name="Belcram H."/>
            <person name="Links M.G."/>
            <person name="Just J."/>
            <person name="Clarke C."/>
            <person name="Bender T."/>
            <person name="Huebert T."/>
            <person name="Mason A.S."/>
            <person name="Pires J.C."/>
            <person name="Barker G."/>
            <person name="Moore J."/>
            <person name="Walley P.G."/>
            <person name="Manoli S."/>
            <person name="Batley J."/>
            <person name="Edwards D."/>
            <person name="Nelson M.N."/>
            <person name="Wang X."/>
            <person name="Paterson A.H."/>
            <person name="King G."/>
            <person name="Bancroft I."/>
            <person name="Chalhoub B."/>
            <person name="Sharpe A.G."/>
        </authorList>
    </citation>
    <scope>NUCLEOTIDE SEQUENCE</scope>
    <source>
        <strain evidence="1 2">cv. TO1000</strain>
    </source>
</reference>
<proteinExistence type="predicted"/>
<evidence type="ECO:0000313" key="1">
    <source>
        <dbReference type="EnsemblPlants" id="Bo9g160010.1"/>
    </source>
</evidence>
<protein>
    <submittedName>
        <fullName evidence="1">Uncharacterized protein</fullName>
    </submittedName>
</protein>
<sequence length="120" mass="14240">MVLIFHSFKDLEDFWDDLHVSSLKYNAPDDFQEVFQTTSRKSSRRLPFQSSRIPGNRLDFHSSRMDFLEVVFNQMVLIFHSFKGFSDLEDFWDDLPVSRLKYNALDDFQEVFQTTSISVV</sequence>
<evidence type="ECO:0000313" key="2">
    <source>
        <dbReference type="Proteomes" id="UP000032141"/>
    </source>
</evidence>
<dbReference type="EnsemblPlants" id="Bo9g160010.1">
    <property type="protein sequence ID" value="Bo9g160010.1"/>
    <property type="gene ID" value="Bo9g160010"/>
</dbReference>
<name>A0A0D3EEP9_BRAOL</name>
<dbReference type="HOGENOM" id="CLU_2029960_0_0_1"/>
<dbReference type="Gramene" id="Bo9g160010.1">
    <property type="protein sequence ID" value="Bo9g160010.1"/>
    <property type="gene ID" value="Bo9g160010"/>
</dbReference>
<dbReference type="AlphaFoldDB" id="A0A0D3EEP9"/>
<reference evidence="1" key="2">
    <citation type="submission" date="2015-03" db="UniProtKB">
        <authorList>
            <consortium name="EnsemblPlants"/>
        </authorList>
    </citation>
    <scope>IDENTIFICATION</scope>
</reference>
<accession>A0A0D3EEP9</accession>
<keyword evidence="2" id="KW-1185">Reference proteome</keyword>